<name>B2RIH5_PORG3</name>
<dbReference type="Proteomes" id="UP000008842">
    <property type="component" value="Chromosome"/>
</dbReference>
<dbReference type="EMBL" id="AP009380">
    <property type="protein sequence ID" value="BAG33170.1"/>
    <property type="molecule type" value="Genomic_DNA"/>
</dbReference>
<gene>
    <name evidence="1" type="ordered locus">PGN_0651</name>
</gene>
<dbReference type="HOGENOM" id="CLU_3404803_0_0_10"/>
<sequence>MERFQISIRGEEKSKAKVMGKWTFTDRNTT</sequence>
<dbReference type="AlphaFoldDB" id="B2RIH5"/>
<organism evidence="1 2">
    <name type="scientific">Porphyromonas gingivalis (strain ATCC 33277 / DSM 20709 / CIP 103683 / JCM 12257 / NCTC 11834 / 2561)</name>
    <dbReference type="NCBI Taxonomy" id="431947"/>
    <lineage>
        <taxon>Bacteria</taxon>
        <taxon>Pseudomonadati</taxon>
        <taxon>Bacteroidota</taxon>
        <taxon>Bacteroidia</taxon>
        <taxon>Bacteroidales</taxon>
        <taxon>Porphyromonadaceae</taxon>
        <taxon>Porphyromonas</taxon>
    </lineage>
</organism>
<accession>B2RIH5</accession>
<dbReference type="KEGG" id="pgn:PGN_0651"/>
<protein>
    <submittedName>
        <fullName evidence="1">Uncharacterized protein</fullName>
    </submittedName>
</protein>
<reference evidence="1 2" key="1">
    <citation type="journal article" date="2008" name="DNA Res.">
        <title>Determination of the genome sequence of Porphyromonas gingivalis strain ATCC 33277 and genomic comparison with strain W83 revealed extensive genome rearrangements in P. gingivalis.</title>
        <authorList>
            <person name="Naito M."/>
            <person name="Hirakawa H."/>
            <person name="Yamashita A."/>
            <person name="Ohara N."/>
            <person name="Shoji M."/>
            <person name="Yukitake H."/>
            <person name="Nakayama K."/>
            <person name="Toh H."/>
            <person name="Yoshimura F."/>
            <person name="Kuhara S."/>
            <person name="Hattori M."/>
            <person name="Hayashi T."/>
            <person name="Nakayama K."/>
        </authorList>
    </citation>
    <scope>NUCLEOTIDE SEQUENCE [LARGE SCALE GENOMIC DNA]</scope>
    <source>
        <strain evidence="2">ATCC 33277 / DSM 20709 / CIP 103683 / JCM 12257 / NCTC 11834 / 2561</strain>
    </source>
</reference>
<evidence type="ECO:0000313" key="1">
    <source>
        <dbReference type="EMBL" id="BAG33170.1"/>
    </source>
</evidence>
<proteinExistence type="predicted"/>
<evidence type="ECO:0000313" key="2">
    <source>
        <dbReference type="Proteomes" id="UP000008842"/>
    </source>
</evidence>